<reference evidence="6 7" key="1">
    <citation type="submission" date="2019-05" db="EMBL/GenBank/DDBJ databases">
        <title>Microbulbifer harenosus sp. nov., an alginate-degrading bacterium isolated from coastal sand.</title>
        <authorList>
            <person name="Huang H."/>
            <person name="Mo K."/>
            <person name="Bao S."/>
        </authorList>
    </citation>
    <scope>NUCLEOTIDE SEQUENCE [LARGE SCALE GENOMIC DNA]</scope>
    <source>
        <strain evidence="6 7">HB161719</strain>
    </source>
</reference>
<organism evidence="6 7">
    <name type="scientific">Microbulbifer harenosus</name>
    <dbReference type="NCBI Taxonomy" id="2576840"/>
    <lineage>
        <taxon>Bacteria</taxon>
        <taxon>Pseudomonadati</taxon>
        <taxon>Pseudomonadota</taxon>
        <taxon>Gammaproteobacteria</taxon>
        <taxon>Cellvibrionales</taxon>
        <taxon>Microbulbiferaceae</taxon>
        <taxon>Microbulbifer</taxon>
    </lineage>
</organism>
<proteinExistence type="predicted"/>
<gene>
    <name evidence="6" type="ORF">FDY93_02815</name>
</gene>
<comment type="subcellular location">
    <subcellularLocation>
        <location evidence="1">Membrane</location>
        <topology evidence="1">Multi-pass membrane protein</topology>
    </subcellularLocation>
</comment>
<dbReference type="PANTHER" id="PTHR30249">
    <property type="entry name" value="PUTATIVE SEROTONIN TRANSPORTER"/>
    <property type="match status" value="1"/>
</dbReference>
<keyword evidence="7" id="KW-1185">Reference proteome</keyword>
<keyword evidence="4 5" id="KW-0472">Membrane</keyword>
<dbReference type="EMBL" id="VANI01000004">
    <property type="protein sequence ID" value="TLM79058.1"/>
    <property type="molecule type" value="Genomic_DNA"/>
</dbReference>
<feature type="transmembrane region" description="Helical" evidence="5">
    <location>
        <begin position="118"/>
        <end position="142"/>
    </location>
</feature>
<comment type="caution">
    <text evidence="6">The sequence shown here is derived from an EMBL/GenBank/DDBJ whole genome shotgun (WGS) entry which is preliminary data.</text>
</comment>
<dbReference type="Proteomes" id="UP000306791">
    <property type="component" value="Unassembled WGS sequence"/>
</dbReference>
<dbReference type="Pfam" id="PF04172">
    <property type="entry name" value="LrgB"/>
    <property type="match status" value="1"/>
</dbReference>
<feature type="transmembrane region" description="Helical" evidence="5">
    <location>
        <begin position="59"/>
        <end position="77"/>
    </location>
</feature>
<feature type="transmembrane region" description="Helical" evidence="5">
    <location>
        <begin position="35"/>
        <end position="52"/>
    </location>
</feature>
<evidence type="ECO:0000256" key="2">
    <source>
        <dbReference type="ARBA" id="ARBA00022692"/>
    </source>
</evidence>
<evidence type="ECO:0000256" key="5">
    <source>
        <dbReference type="SAM" id="Phobius"/>
    </source>
</evidence>
<accession>A0ABY2ULN4</accession>
<evidence type="ECO:0000256" key="3">
    <source>
        <dbReference type="ARBA" id="ARBA00022989"/>
    </source>
</evidence>
<protein>
    <submittedName>
        <fullName evidence="6">LrgB family protein</fullName>
    </submittedName>
</protein>
<keyword evidence="2 5" id="KW-0812">Transmembrane</keyword>
<dbReference type="InterPro" id="IPR007300">
    <property type="entry name" value="CidB/LrgB"/>
</dbReference>
<sequence length="253" mass="25998">MGSMTEAAGAWPRWLSQLQQVAGAFADPLSASHPLVILPLNIAAFWLGLKFYRRVGTPLLHPVVGGSLLVFAGLWLMDVDFPGYQRGSGLLYLLLGPSVVALAIPLKQNLAMVRRAGWPMMLGLLVGAIAAPLVAVVIAALLGGSRTVIIALTTKSVTTPVALALAQELHGIQSLAAGVVAFTGIVGAVFGPGLLRLLGIADERVMGLSLGINAHAIGTVRALEISALCAAFSALAMGLCGALTALLLPLFVG</sequence>
<name>A0ABY2ULN4_9GAMM</name>
<evidence type="ECO:0000256" key="4">
    <source>
        <dbReference type="ARBA" id="ARBA00023136"/>
    </source>
</evidence>
<evidence type="ECO:0000256" key="1">
    <source>
        <dbReference type="ARBA" id="ARBA00004141"/>
    </source>
</evidence>
<evidence type="ECO:0000313" key="6">
    <source>
        <dbReference type="EMBL" id="TLM79058.1"/>
    </source>
</evidence>
<keyword evidence="3 5" id="KW-1133">Transmembrane helix</keyword>
<feature type="transmembrane region" description="Helical" evidence="5">
    <location>
        <begin position="175"/>
        <end position="195"/>
    </location>
</feature>
<dbReference type="PANTHER" id="PTHR30249:SF0">
    <property type="entry name" value="PLASTIDAL GLYCOLATE_GLYCERATE TRANSLOCATOR 1, CHLOROPLASTIC"/>
    <property type="match status" value="1"/>
</dbReference>
<evidence type="ECO:0000313" key="7">
    <source>
        <dbReference type="Proteomes" id="UP000306791"/>
    </source>
</evidence>
<feature type="transmembrane region" description="Helical" evidence="5">
    <location>
        <begin position="225"/>
        <end position="252"/>
    </location>
</feature>
<feature type="transmembrane region" description="Helical" evidence="5">
    <location>
        <begin position="89"/>
        <end position="106"/>
    </location>
</feature>